<protein>
    <submittedName>
        <fullName evidence="1">Uncharacterized protein</fullName>
    </submittedName>
</protein>
<evidence type="ECO:0000313" key="1">
    <source>
        <dbReference type="EMBL" id="CAD7453911.1"/>
    </source>
</evidence>
<proteinExistence type="predicted"/>
<gene>
    <name evidence="1" type="ORF">TTEB3V08_LOCUS2028</name>
</gene>
<reference evidence="1" key="1">
    <citation type="submission" date="2020-11" db="EMBL/GenBank/DDBJ databases">
        <authorList>
            <person name="Tran Van P."/>
        </authorList>
    </citation>
    <scope>NUCLEOTIDE SEQUENCE</scope>
</reference>
<accession>A0A7R9FJZ8</accession>
<dbReference type="AlphaFoldDB" id="A0A7R9FJZ8"/>
<sequence length="221" mass="25085">MISPLIGDIKLEDDQETVVEKDTIKENGVFHNHIRSGLYNKELRDSEGRLHYEQNTSPMTPVWGVNPKLLSQELRRPLMINRVYTPFTLKDSRLIFHSRSVDWVKDNGSKGSLLERKQHAVVGEKINLFKNEEVNPHLRGGRVENQLGNPPPPLHPTEIRTSISLSSAVELNTTSALANYATEAARNRPVATDWSQHVSEYSAHICGWRVSCGQRNKPFSR</sequence>
<dbReference type="EMBL" id="OE000459">
    <property type="protein sequence ID" value="CAD7453911.1"/>
    <property type="molecule type" value="Genomic_DNA"/>
</dbReference>
<organism evidence="1">
    <name type="scientific">Timema tahoe</name>
    <dbReference type="NCBI Taxonomy" id="61484"/>
    <lineage>
        <taxon>Eukaryota</taxon>
        <taxon>Metazoa</taxon>
        <taxon>Ecdysozoa</taxon>
        <taxon>Arthropoda</taxon>
        <taxon>Hexapoda</taxon>
        <taxon>Insecta</taxon>
        <taxon>Pterygota</taxon>
        <taxon>Neoptera</taxon>
        <taxon>Polyneoptera</taxon>
        <taxon>Phasmatodea</taxon>
        <taxon>Timematodea</taxon>
        <taxon>Timematoidea</taxon>
        <taxon>Timematidae</taxon>
        <taxon>Timema</taxon>
    </lineage>
</organism>
<name>A0A7R9FJZ8_9NEOP</name>